<dbReference type="RefSeq" id="WP_072701629.1">
    <property type="nucleotide sequence ID" value="NZ_FRDH01000004.1"/>
</dbReference>
<dbReference type="AlphaFoldDB" id="A0A1M7S5T7"/>
<dbReference type="EMBL" id="FRDH01000004">
    <property type="protein sequence ID" value="SHN53702.1"/>
    <property type="molecule type" value="Genomic_DNA"/>
</dbReference>
<reference evidence="1 2" key="1">
    <citation type="submission" date="2016-12" db="EMBL/GenBank/DDBJ databases">
        <authorList>
            <person name="Song W.-J."/>
            <person name="Kurnit D.M."/>
        </authorList>
    </citation>
    <scope>NUCLEOTIDE SEQUENCE [LARGE SCALE GENOMIC DNA]</scope>
    <source>
        <strain evidence="1 2">DSM 14810</strain>
    </source>
</reference>
<accession>A0A1M7S5T7</accession>
<name>A0A1M7S5T7_9FIRM</name>
<sequence length="102" mass="11531">MWENKAVTDLATEVYMDTEVFTEIVDGIATSGYQCHLDSSFVKDSEKMAKTDITDLLSEYTSKYYDLADNYKVHASELLPHGLSTIRDSLIKQDKIISEAID</sequence>
<protein>
    <submittedName>
        <fullName evidence="1">Uncharacterized protein</fullName>
    </submittedName>
</protein>
<organism evidence="1 2">
    <name type="scientific">Butyrivibrio hungatei DSM 14810</name>
    <dbReference type="NCBI Taxonomy" id="1121132"/>
    <lineage>
        <taxon>Bacteria</taxon>
        <taxon>Bacillati</taxon>
        <taxon>Bacillota</taxon>
        <taxon>Clostridia</taxon>
        <taxon>Lachnospirales</taxon>
        <taxon>Lachnospiraceae</taxon>
        <taxon>Butyrivibrio</taxon>
    </lineage>
</organism>
<proteinExistence type="predicted"/>
<dbReference type="Proteomes" id="UP000184097">
    <property type="component" value="Unassembled WGS sequence"/>
</dbReference>
<gene>
    <name evidence="1" type="ORF">SAMN02745247_01068</name>
</gene>
<evidence type="ECO:0000313" key="2">
    <source>
        <dbReference type="Proteomes" id="UP000184097"/>
    </source>
</evidence>
<evidence type="ECO:0000313" key="1">
    <source>
        <dbReference type="EMBL" id="SHN53702.1"/>
    </source>
</evidence>